<keyword evidence="1 2" id="KW-0732">Signal</keyword>
<evidence type="ECO:0000256" key="2">
    <source>
        <dbReference type="SAM" id="SignalP"/>
    </source>
</evidence>
<dbReference type="SUPFAM" id="SSF56935">
    <property type="entry name" value="Porins"/>
    <property type="match status" value="1"/>
</dbReference>
<dbReference type="PANTHER" id="PTHR38105:SF5">
    <property type="entry name" value="OUTER MEMBRANE PROTEIN"/>
    <property type="match status" value="1"/>
</dbReference>
<dbReference type="PANTHER" id="PTHR38105">
    <property type="entry name" value="OUTER MEMBRANE PROTEIN-RELATED-RELATED"/>
    <property type="match status" value="1"/>
</dbReference>
<dbReference type="InterPro" id="IPR053713">
    <property type="entry name" value="Bact_OM_Channel_sf"/>
</dbReference>
<accession>A0A2S4RY87</accession>
<dbReference type="GO" id="GO:0015288">
    <property type="term" value="F:porin activity"/>
    <property type="evidence" value="ECO:0007669"/>
    <property type="project" value="TreeGrafter"/>
</dbReference>
<dbReference type="Gene3D" id="2.40.160.40">
    <property type="entry name" value="monomeric porin ompg"/>
    <property type="match status" value="1"/>
</dbReference>
<feature type="signal peptide" evidence="2">
    <location>
        <begin position="1"/>
        <end position="19"/>
    </location>
</feature>
<evidence type="ECO:0000256" key="1">
    <source>
        <dbReference type="ARBA" id="ARBA00022729"/>
    </source>
</evidence>
<dbReference type="Proteomes" id="UP000237003">
    <property type="component" value="Unassembled WGS sequence"/>
</dbReference>
<evidence type="ECO:0000313" key="3">
    <source>
        <dbReference type="EMBL" id="POU65743.1"/>
    </source>
</evidence>
<sequence>MLRSFLLMTVPFMSIAAHAVTFDYRHEMNDKGGNNHKDRLLMSHRFANGFGLSLEGKWKGSQNKDKAFDETVSNGTEVVASYVHKFNSTFQIEPGFSLDTNSSSNNYRPYLRGKANLNEDISASLRYRPYFKRNSNNIGTSKDTSENGYNLTSVLTFKLNKDFQLDYELDYKKANSAGVILANNKSEDWTHDFKLTYKLDKNWSPYAAIANVSGDKLTNERQTRYRVGVKYTF</sequence>
<organism evidence="3 4">
    <name type="scientific">Citrobacter amalonaticus</name>
    <dbReference type="NCBI Taxonomy" id="35703"/>
    <lineage>
        <taxon>Bacteria</taxon>
        <taxon>Pseudomonadati</taxon>
        <taxon>Pseudomonadota</taxon>
        <taxon>Gammaproteobacteria</taxon>
        <taxon>Enterobacterales</taxon>
        <taxon>Enterobacteriaceae</taxon>
        <taxon>Citrobacter</taxon>
    </lineage>
</organism>
<dbReference type="AlphaFoldDB" id="A0A2S4RY87"/>
<reference evidence="3 4" key="1">
    <citation type="submission" date="2018-01" db="EMBL/GenBank/DDBJ databases">
        <title>Complete genome sequences of 14 Citrobacter spp. isolated from plant in Canada.</title>
        <authorList>
            <person name="Bhandare S.G."/>
            <person name="Colavecchio A."/>
            <person name="Jeukens J."/>
            <person name="Emond-Rheault J.-G."/>
            <person name="Freschi L."/>
            <person name="Hamel J."/>
            <person name="Kukavica-Ibrulj I."/>
            <person name="Levesque R."/>
            <person name="Goodridge L."/>
        </authorList>
    </citation>
    <scope>NUCLEOTIDE SEQUENCE [LARGE SCALE GENOMIC DNA]</scope>
    <source>
        <strain evidence="3 4">S1285</strain>
    </source>
</reference>
<dbReference type="InterPro" id="IPR009331">
    <property type="entry name" value="Oligogalacturonate-sp_porin"/>
</dbReference>
<comment type="caution">
    <text evidence="3">The sequence shown here is derived from an EMBL/GenBank/DDBJ whole genome shotgun (WGS) entry which is preliminary data.</text>
</comment>
<evidence type="ECO:0000313" key="4">
    <source>
        <dbReference type="Proteomes" id="UP000237003"/>
    </source>
</evidence>
<protein>
    <submittedName>
        <fullName evidence="3">Porin</fullName>
    </submittedName>
</protein>
<name>A0A2S4RY87_CITAM</name>
<feature type="chain" id="PRO_5015658744" evidence="2">
    <location>
        <begin position="20"/>
        <end position="233"/>
    </location>
</feature>
<gene>
    <name evidence="3" type="ORF">C3430_10580</name>
</gene>
<dbReference type="EMBL" id="PQLX01000003">
    <property type="protein sequence ID" value="POU65743.1"/>
    <property type="molecule type" value="Genomic_DNA"/>
</dbReference>
<dbReference type="RefSeq" id="WP_103776044.1">
    <property type="nucleotide sequence ID" value="NZ_PQLX01000003.1"/>
</dbReference>
<dbReference type="OrthoDB" id="5817226at2"/>
<dbReference type="GO" id="GO:0009279">
    <property type="term" value="C:cell outer membrane"/>
    <property type="evidence" value="ECO:0007669"/>
    <property type="project" value="TreeGrafter"/>
</dbReference>
<dbReference type="Pfam" id="PF06178">
    <property type="entry name" value="KdgM"/>
    <property type="match status" value="1"/>
</dbReference>
<proteinExistence type="predicted"/>
<dbReference type="GO" id="GO:0015772">
    <property type="term" value="P:oligosaccharide transport"/>
    <property type="evidence" value="ECO:0007669"/>
    <property type="project" value="TreeGrafter"/>
</dbReference>